<evidence type="ECO:0000313" key="1">
    <source>
        <dbReference type="EMBL" id="CCA74429.1"/>
    </source>
</evidence>
<reference evidence="1 2" key="1">
    <citation type="journal article" date="2011" name="PLoS Pathog.">
        <title>Endophytic Life Strategies Decoded by Genome and Transcriptome Analyses of the Mutualistic Root Symbiont Piriformospora indica.</title>
        <authorList>
            <person name="Zuccaro A."/>
            <person name="Lahrmann U."/>
            <person name="Guldener U."/>
            <person name="Langen G."/>
            <person name="Pfiffi S."/>
            <person name="Biedenkopf D."/>
            <person name="Wong P."/>
            <person name="Samans B."/>
            <person name="Grimm C."/>
            <person name="Basiewicz M."/>
            <person name="Murat C."/>
            <person name="Martin F."/>
            <person name="Kogel K.H."/>
        </authorList>
    </citation>
    <scope>NUCLEOTIDE SEQUENCE [LARGE SCALE GENOMIC DNA]</scope>
    <source>
        <strain evidence="1 2">DSM 11827</strain>
    </source>
</reference>
<gene>
    <name evidence="1" type="ORF">PIIN_08382</name>
</gene>
<evidence type="ECO:0000313" key="2">
    <source>
        <dbReference type="Proteomes" id="UP000007148"/>
    </source>
</evidence>
<dbReference type="Proteomes" id="UP000007148">
    <property type="component" value="Unassembled WGS sequence"/>
</dbReference>
<proteinExistence type="predicted"/>
<sequence>MISSTIPAPKHLVYSLRNSLPYYGGLSPFSHRLSSLFASNPHFTRLDCAPRCVYDYSFLAGWYAVPPLFLSPFGSTKELD</sequence>
<name>G4TSY6_SERID</name>
<accession>G4TSY6</accession>
<comment type="caution">
    <text evidence="1">The sequence shown here is derived from an EMBL/GenBank/DDBJ whole genome shotgun (WGS) entry which is preliminary data.</text>
</comment>
<dbReference type="EMBL" id="CAFZ01000312">
    <property type="protein sequence ID" value="CCA74429.1"/>
    <property type="molecule type" value="Genomic_DNA"/>
</dbReference>
<dbReference type="HOGENOM" id="CLU_2590641_0_0_1"/>
<organism evidence="1 2">
    <name type="scientific">Serendipita indica (strain DSM 11827)</name>
    <name type="common">Root endophyte fungus</name>
    <name type="synonym">Piriformospora indica</name>
    <dbReference type="NCBI Taxonomy" id="1109443"/>
    <lineage>
        <taxon>Eukaryota</taxon>
        <taxon>Fungi</taxon>
        <taxon>Dikarya</taxon>
        <taxon>Basidiomycota</taxon>
        <taxon>Agaricomycotina</taxon>
        <taxon>Agaricomycetes</taxon>
        <taxon>Sebacinales</taxon>
        <taxon>Serendipitaceae</taxon>
        <taxon>Serendipita</taxon>
    </lineage>
</organism>
<protein>
    <submittedName>
        <fullName evidence="1">Uncharacterized protein</fullName>
    </submittedName>
</protein>
<keyword evidence="2" id="KW-1185">Reference proteome</keyword>
<dbReference type="AlphaFoldDB" id="G4TSY6"/>
<dbReference type="InParanoid" id="G4TSY6"/>